<dbReference type="PANTHER" id="PTHR33546:SF1">
    <property type="entry name" value="LARGE, MULTIFUNCTIONAL SECRETED PROTEIN"/>
    <property type="match status" value="1"/>
</dbReference>
<proteinExistence type="predicted"/>
<dbReference type="EMBL" id="ADTV01000037">
    <property type="protein sequence ID" value="EFG84175.1"/>
    <property type="molecule type" value="Genomic_DNA"/>
</dbReference>
<dbReference type="Pfam" id="PF07995">
    <property type="entry name" value="GSDH"/>
    <property type="match status" value="1"/>
</dbReference>
<reference evidence="2 3" key="1">
    <citation type="journal article" date="2010" name="J. Bacteriol.">
        <title>Genome sequence of a cellulose-producing bacterium, Gluconacetobacter hansenii ATCC 23769.</title>
        <authorList>
            <person name="Iyer P.R."/>
            <person name="Geib S.M."/>
            <person name="Catchmark J."/>
            <person name="Kao T.H."/>
            <person name="Tien M."/>
        </authorList>
    </citation>
    <scope>NUCLEOTIDE SEQUENCE [LARGE SCALE GENOMIC DNA]</scope>
    <source>
        <strain evidence="2 3">ATCC 23769</strain>
    </source>
</reference>
<feature type="domain" description="Glucose/Sorbosone dehydrogenase" evidence="1">
    <location>
        <begin position="173"/>
        <end position="336"/>
    </location>
</feature>
<dbReference type="InterPro" id="IPR011042">
    <property type="entry name" value="6-blade_b-propeller_TolB-like"/>
</dbReference>
<comment type="caution">
    <text evidence="2">The sequence shown here is derived from an EMBL/GenBank/DDBJ whole genome shotgun (WGS) entry which is preliminary data.</text>
</comment>
<dbReference type="InterPro" id="IPR011041">
    <property type="entry name" value="Quinoprot_gluc/sorb_DH_b-prop"/>
</dbReference>
<organism evidence="2 3">
    <name type="scientific">Novacetimonas hansenii ATCC 23769</name>
    <dbReference type="NCBI Taxonomy" id="714995"/>
    <lineage>
        <taxon>Bacteria</taxon>
        <taxon>Pseudomonadati</taxon>
        <taxon>Pseudomonadota</taxon>
        <taxon>Alphaproteobacteria</taxon>
        <taxon>Acetobacterales</taxon>
        <taxon>Acetobacteraceae</taxon>
        <taxon>Novacetimonas</taxon>
    </lineage>
</organism>
<evidence type="ECO:0000313" key="3">
    <source>
        <dbReference type="Proteomes" id="UP000006468"/>
    </source>
</evidence>
<evidence type="ECO:0000313" key="2">
    <source>
        <dbReference type="EMBL" id="EFG84175.1"/>
    </source>
</evidence>
<dbReference type="InterPro" id="IPR012938">
    <property type="entry name" value="Glc/Sorbosone_DH"/>
</dbReference>
<dbReference type="AlphaFoldDB" id="D5QFM5"/>
<dbReference type="Gene3D" id="2.120.10.30">
    <property type="entry name" value="TolB, C-terminal domain"/>
    <property type="match status" value="1"/>
</dbReference>
<evidence type="ECO:0000259" key="1">
    <source>
        <dbReference type="Pfam" id="PF07995"/>
    </source>
</evidence>
<dbReference type="SUPFAM" id="SSF50952">
    <property type="entry name" value="Soluble quinoprotein glucose dehydrogenase"/>
    <property type="match status" value="1"/>
</dbReference>
<dbReference type="Proteomes" id="UP000006468">
    <property type="component" value="Chromosome"/>
</dbReference>
<dbReference type="HOGENOM" id="CLU_024435_3_1_5"/>
<dbReference type="PANTHER" id="PTHR33546">
    <property type="entry name" value="LARGE, MULTIFUNCTIONAL SECRETED PROTEIN-RELATED"/>
    <property type="match status" value="1"/>
</dbReference>
<name>D5QFM5_NOVHA</name>
<protein>
    <submittedName>
        <fullName evidence="2">Putative L-sorbosone dehydrogenase</fullName>
    </submittedName>
</protein>
<accession>D5QFM5</accession>
<gene>
    <name evidence="2" type="ORF">GXY_09724</name>
</gene>
<sequence>MVFMSMPDYAFSRCVSEDGSPTFMFPVLSSLIKDRIMSSCRLGRHGIVLSLFLGASFWHMAAQAAPRPEALQLPAGFHIATYTSHVPGAREMVLGDRGTIFVGSMGAGKVYALTDGADGHAPQVRVVAHGLNLPVGVAFHQGDLYISDTRRIVVLRGIEDRLDHPPTPQTVADNLPYRAGDHSWKFIAFGPDGKLYVPIGAPCNVCDIGHEFGRLIRMNPDGTGREDVAYGIRNTVGFTWQPGTGALWFTDNGRDMMGDDIPSDELNRIDRVGQSFGFPYCHQGNIPDPVYGKGHPCAGFTPPVLRLGAHVAALGLRFYEGTMFPAMYRGGLLIAEHGSWNRSRLSGYRVVAVPVSAGGSVGPASVLVDGFQHDETPWGRPADVQPLPDGSVLVSDDLAGAIYRLSYDGHAG</sequence>